<protein>
    <submittedName>
        <fullName evidence="3">POU domain, class 4, transcription factor 1-like</fullName>
    </submittedName>
</protein>
<dbReference type="Proteomes" id="UP000186698">
    <property type="component" value="Chromosome 6S"/>
</dbReference>
<proteinExistence type="predicted"/>
<dbReference type="RefSeq" id="XP_041423637.1">
    <property type="nucleotide sequence ID" value="XM_041567703.1"/>
</dbReference>
<organism evidence="2 3">
    <name type="scientific">Xenopus laevis</name>
    <name type="common">African clawed frog</name>
    <dbReference type="NCBI Taxonomy" id="8355"/>
    <lineage>
        <taxon>Eukaryota</taxon>
        <taxon>Metazoa</taxon>
        <taxon>Chordata</taxon>
        <taxon>Craniata</taxon>
        <taxon>Vertebrata</taxon>
        <taxon>Euteleostomi</taxon>
        <taxon>Amphibia</taxon>
        <taxon>Batrachia</taxon>
        <taxon>Anura</taxon>
        <taxon>Pipoidea</taxon>
        <taxon>Pipidae</taxon>
        <taxon>Xenopodinae</taxon>
        <taxon>Xenopus</taxon>
        <taxon>Xenopus</taxon>
    </lineage>
</organism>
<evidence type="ECO:0000313" key="2">
    <source>
        <dbReference type="Proteomes" id="UP000186698"/>
    </source>
</evidence>
<evidence type="ECO:0000313" key="3">
    <source>
        <dbReference type="RefSeq" id="XP_041423637.1"/>
    </source>
</evidence>
<name>A0A8J1L270_XENLA</name>
<reference evidence="3" key="1">
    <citation type="submission" date="2025-08" db="UniProtKB">
        <authorList>
            <consortium name="RefSeq"/>
        </authorList>
    </citation>
    <scope>IDENTIFICATION</scope>
    <source>
        <strain evidence="3">J_2021</strain>
        <tissue evidence="3">Erythrocytes</tissue>
    </source>
</reference>
<dbReference type="OrthoDB" id="8926519at2759"/>
<dbReference type="KEGG" id="xla:121395119"/>
<dbReference type="AlphaFoldDB" id="A0A8J1L270"/>
<sequence>MSHLRAQLSSVNTSCHLVLSVPVPLPALRYQSAAASVAKKQDFFASLDETLLARAEAFAAVDIAVSQGKSHPFKPDATYHTMNSVPCSSNTTVPLGHHQHHQVLEPGDLLEHVTSPSLALMASTGHEGVRGGEGGGGAGVGGGGLISTSADPHSHMHGLSHLSHQAAMNMTSALQHPGLSPLVCSSAA</sequence>
<gene>
    <name evidence="3" type="primary">LOC121395119</name>
</gene>
<dbReference type="GeneID" id="121395119"/>
<feature type="compositionally biased region" description="Gly residues" evidence="1">
    <location>
        <begin position="131"/>
        <end position="145"/>
    </location>
</feature>
<keyword evidence="2" id="KW-1185">Reference proteome</keyword>
<evidence type="ECO:0000256" key="1">
    <source>
        <dbReference type="SAM" id="MobiDB-lite"/>
    </source>
</evidence>
<accession>A0A8J1L270</accession>
<feature type="region of interest" description="Disordered" evidence="1">
    <location>
        <begin position="129"/>
        <end position="157"/>
    </location>
</feature>